<evidence type="ECO:0000313" key="1">
    <source>
        <dbReference type="EMBL" id="VFJ12972.1"/>
    </source>
</evidence>
<dbReference type="Proteomes" id="UP000294299">
    <property type="component" value="Chromosome NFRAN"/>
</dbReference>
<gene>
    <name evidence="1" type="ORF">NFRAN_0650</name>
</gene>
<proteinExistence type="predicted"/>
<dbReference type="EMBL" id="LR216287">
    <property type="protein sequence ID" value="VFJ12972.1"/>
    <property type="molecule type" value="Genomic_DNA"/>
</dbReference>
<organism evidence="1 2">
    <name type="scientific">Candidatus Nitrosocosmicus franklandianus</name>
    <dbReference type="NCBI Taxonomy" id="1798806"/>
    <lineage>
        <taxon>Archaea</taxon>
        <taxon>Nitrososphaerota</taxon>
        <taxon>Nitrososphaeria</taxon>
        <taxon>Nitrososphaerales</taxon>
        <taxon>Nitrososphaeraceae</taxon>
        <taxon>Candidatus Nitrosocosmicus</taxon>
    </lineage>
</organism>
<name>A0A484I840_9ARCH</name>
<sequence>MITDFFLNIVTIMITHKFYYSNIWCMNKITKEIANILESQINKETYEIQNNGLSAQQQEEIAQFIKMFSKNGLLPFPLKMR</sequence>
<evidence type="ECO:0000313" key="2">
    <source>
        <dbReference type="Proteomes" id="UP000294299"/>
    </source>
</evidence>
<dbReference type="AlphaFoldDB" id="A0A484I840"/>
<dbReference type="KEGG" id="nfn:NFRAN_0650"/>
<protein>
    <submittedName>
        <fullName evidence="1">Uncharacterized protein</fullName>
    </submittedName>
</protein>
<reference evidence="1 2" key="1">
    <citation type="submission" date="2019-02" db="EMBL/GenBank/DDBJ databases">
        <authorList>
            <person name="Lehtovirta-Morley E L."/>
        </authorList>
    </citation>
    <scope>NUCLEOTIDE SEQUENCE [LARGE SCALE GENOMIC DNA]</scope>
    <source>
        <strain evidence="1">NFRAN1</strain>
    </source>
</reference>
<keyword evidence="2" id="KW-1185">Reference proteome</keyword>
<accession>A0A484I840</accession>